<gene>
    <name evidence="1" type="ORF">QN277_028300</name>
</gene>
<evidence type="ECO:0000313" key="2">
    <source>
        <dbReference type="Proteomes" id="UP001293593"/>
    </source>
</evidence>
<dbReference type="AlphaFoldDB" id="A0AAE1K3A2"/>
<organism evidence="1 2">
    <name type="scientific">Acacia crassicarpa</name>
    <name type="common">northern wattle</name>
    <dbReference type="NCBI Taxonomy" id="499986"/>
    <lineage>
        <taxon>Eukaryota</taxon>
        <taxon>Viridiplantae</taxon>
        <taxon>Streptophyta</taxon>
        <taxon>Embryophyta</taxon>
        <taxon>Tracheophyta</taxon>
        <taxon>Spermatophyta</taxon>
        <taxon>Magnoliopsida</taxon>
        <taxon>eudicotyledons</taxon>
        <taxon>Gunneridae</taxon>
        <taxon>Pentapetalae</taxon>
        <taxon>rosids</taxon>
        <taxon>fabids</taxon>
        <taxon>Fabales</taxon>
        <taxon>Fabaceae</taxon>
        <taxon>Caesalpinioideae</taxon>
        <taxon>mimosoid clade</taxon>
        <taxon>Acacieae</taxon>
        <taxon>Acacia</taxon>
    </lineage>
</organism>
<comment type="caution">
    <text evidence="1">The sequence shown here is derived from an EMBL/GenBank/DDBJ whole genome shotgun (WGS) entry which is preliminary data.</text>
</comment>
<keyword evidence="2" id="KW-1185">Reference proteome</keyword>
<sequence>MIFSTVYSMMFSDVDEFVADGHLKLQKRVVKAGRVLRQYVTSTAALGRSRGRKARAFLVCIVYRTESHGIYGL</sequence>
<protein>
    <submittedName>
        <fullName evidence="1">Uncharacterized protein</fullName>
    </submittedName>
</protein>
<accession>A0AAE1K3A2</accession>
<name>A0AAE1K3A2_9FABA</name>
<proteinExistence type="predicted"/>
<evidence type="ECO:0000313" key="1">
    <source>
        <dbReference type="EMBL" id="KAK4262790.1"/>
    </source>
</evidence>
<dbReference type="Proteomes" id="UP001293593">
    <property type="component" value="Unassembled WGS sequence"/>
</dbReference>
<reference evidence="1" key="1">
    <citation type="submission" date="2023-10" db="EMBL/GenBank/DDBJ databases">
        <title>Chromosome-level genome of the transformable northern wattle, Acacia crassicarpa.</title>
        <authorList>
            <person name="Massaro I."/>
            <person name="Sinha N.R."/>
            <person name="Poethig S."/>
            <person name="Leichty A.R."/>
        </authorList>
    </citation>
    <scope>NUCLEOTIDE SEQUENCE</scope>
    <source>
        <strain evidence="1">Acra3RX</strain>
        <tissue evidence="1">Leaf</tissue>
    </source>
</reference>
<dbReference type="EMBL" id="JAWXYG010000009">
    <property type="protein sequence ID" value="KAK4262790.1"/>
    <property type="molecule type" value="Genomic_DNA"/>
</dbReference>